<proteinExistence type="predicted"/>
<comment type="caution">
    <text evidence="2">The sequence shown here is derived from an EMBL/GenBank/DDBJ whole genome shotgun (WGS) entry which is preliminary data.</text>
</comment>
<evidence type="ECO:0000259" key="1">
    <source>
        <dbReference type="Pfam" id="PF01890"/>
    </source>
</evidence>
<accession>A0ABS3KER8</accession>
<sequence length="123" mass="12277">MMAAGLGCRAGAEAEDILALLAEAVRGLPALTHLAAPEFRRDVPGLRRAAERLGLPLLFLPRAALEQMQPLCPTRSEAALRATGLASVAEACALAAAGPGATLVRPRIAGAGVTCAVAAGSGA</sequence>
<protein>
    <submittedName>
        <fullName evidence="2">Cobalamin biosynthesis protein</fullName>
    </submittedName>
</protein>
<dbReference type="InterPro" id="IPR002750">
    <property type="entry name" value="CobE/GbiG_C"/>
</dbReference>
<evidence type="ECO:0000313" key="2">
    <source>
        <dbReference type="EMBL" id="MBO1075153.1"/>
    </source>
</evidence>
<reference evidence="2 3" key="1">
    <citation type="submission" date="2020-09" db="EMBL/GenBank/DDBJ databases">
        <title>Roseomonas.</title>
        <authorList>
            <person name="Zhu W."/>
        </authorList>
    </citation>
    <scope>NUCLEOTIDE SEQUENCE [LARGE SCALE GENOMIC DNA]</scope>
    <source>
        <strain evidence="2 3">1311</strain>
    </source>
</reference>
<dbReference type="InterPro" id="IPR036518">
    <property type="entry name" value="CobE/GbiG_C_sf"/>
</dbReference>
<dbReference type="PANTHER" id="PTHR37477">
    <property type="entry name" value="COBALT-PRECORRIN-5A HYDROLASE"/>
    <property type="match status" value="1"/>
</dbReference>
<keyword evidence="3" id="KW-1185">Reference proteome</keyword>
<feature type="domain" description="CobE/GbiG C-terminal" evidence="1">
    <location>
        <begin position="3"/>
        <end position="118"/>
    </location>
</feature>
<name>A0ABS3KER8_9PROT</name>
<gene>
    <name evidence="2" type="ORF">IAI60_11090</name>
</gene>
<dbReference type="SUPFAM" id="SSF159664">
    <property type="entry name" value="CobE/GbiG C-terminal domain-like"/>
    <property type="match status" value="1"/>
</dbReference>
<dbReference type="PANTHER" id="PTHR37477:SF1">
    <property type="entry name" value="COBALT-PRECORRIN-5A HYDROLASE"/>
    <property type="match status" value="1"/>
</dbReference>
<evidence type="ECO:0000313" key="3">
    <source>
        <dbReference type="Proteomes" id="UP001518990"/>
    </source>
</evidence>
<dbReference type="RefSeq" id="WP_207447207.1">
    <property type="nucleotide sequence ID" value="NZ_CP061091.1"/>
</dbReference>
<dbReference type="Gene3D" id="3.30.420.180">
    <property type="entry name" value="CobE/GbiG C-terminal domain"/>
    <property type="match status" value="1"/>
</dbReference>
<dbReference type="EMBL" id="JACTNF010000010">
    <property type="protein sequence ID" value="MBO1075153.1"/>
    <property type="molecule type" value="Genomic_DNA"/>
</dbReference>
<dbReference type="InterPro" id="IPR052553">
    <property type="entry name" value="CbiG_hydrolase"/>
</dbReference>
<dbReference type="Proteomes" id="UP001518990">
    <property type="component" value="Unassembled WGS sequence"/>
</dbReference>
<organism evidence="2 3">
    <name type="scientific">Roseomonas marmotae</name>
    <dbReference type="NCBI Taxonomy" id="2768161"/>
    <lineage>
        <taxon>Bacteria</taxon>
        <taxon>Pseudomonadati</taxon>
        <taxon>Pseudomonadota</taxon>
        <taxon>Alphaproteobacteria</taxon>
        <taxon>Acetobacterales</taxon>
        <taxon>Roseomonadaceae</taxon>
        <taxon>Roseomonas</taxon>
    </lineage>
</organism>
<dbReference type="Pfam" id="PF01890">
    <property type="entry name" value="CbiG_C"/>
    <property type="match status" value="1"/>
</dbReference>